<feature type="compositionally biased region" description="Basic and acidic residues" evidence="1">
    <location>
        <begin position="83"/>
        <end position="95"/>
    </location>
</feature>
<evidence type="ECO:0000256" key="1">
    <source>
        <dbReference type="SAM" id="MobiDB-lite"/>
    </source>
</evidence>
<evidence type="ECO:0008006" key="4">
    <source>
        <dbReference type="Google" id="ProtNLM"/>
    </source>
</evidence>
<comment type="caution">
    <text evidence="2">The sequence shown here is derived from an EMBL/GenBank/DDBJ whole genome shotgun (WGS) entry which is preliminary data.</text>
</comment>
<keyword evidence="3" id="KW-1185">Reference proteome</keyword>
<evidence type="ECO:0000313" key="3">
    <source>
        <dbReference type="Proteomes" id="UP000292347"/>
    </source>
</evidence>
<dbReference type="Proteomes" id="UP000292347">
    <property type="component" value="Unassembled WGS sequence"/>
</dbReference>
<reference evidence="2 3" key="1">
    <citation type="submission" date="2019-01" db="EMBL/GenBank/DDBJ databases">
        <title>Sphingomonas mucosissima sp. nov. and Sphingomonas desiccabilis sp. nov., from biological soil crusts in the Colorado Plateau, USA.</title>
        <authorList>
            <person name="Zhu D."/>
        </authorList>
    </citation>
    <scope>NUCLEOTIDE SEQUENCE [LARGE SCALE GENOMIC DNA]</scope>
    <source>
        <strain evidence="2 3">CP1D</strain>
    </source>
</reference>
<gene>
    <name evidence="2" type="ORF">EO081_09745</name>
</gene>
<feature type="compositionally biased region" description="Basic and acidic residues" evidence="1">
    <location>
        <begin position="7"/>
        <end position="23"/>
    </location>
</feature>
<evidence type="ECO:0000313" key="2">
    <source>
        <dbReference type="EMBL" id="RXZ31517.1"/>
    </source>
</evidence>
<organism evidence="2 3">
    <name type="scientific">Sphingomonas desiccabilis</name>
    <dbReference type="NCBI Taxonomy" id="429134"/>
    <lineage>
        <taxon>Bacteria</taxon>
        <taxon>Pseudomonadati</taxon>
        <taxon>Pseudomonadota</taxon>
        <taxon>Alphaproteobacteria</taxon>
        <taxon>Sphingomonadales</taxon>
        <taxon>Sphingomonadaceae</taxon>
        <taxon>Sphingomonas</taxon>
    </lineage>
</organism>
<proteinExistence type="predicted"/>
<dbReference type="AlphaFoldDB" id="A0A4Q2ISP8"/>
<dbReference type="InterPro" id="IPR045468">
    <property type="entry name" value="DUF6496"/>
</dbReference>
<dbReference type="Pfam" id="PF20106">
    <property type="entry name" value="DUF6496"/>
    <property type="match status" value="1"/>
</dbReference>
<dbReference type="EMBL" id="SDPT01000002">
    <property type="protein sequence ID" value="RXZ31517.1"/>
    <property type="molecule type" value="Genomic_DNA"/>
</dbReference>
<dbReference type="RefSeq" id="WP_129341763.1">
    <property type="nucleotide sequence ID" value="NZ_JACIDD010000002.1"/>
</dbReference>
<feature type="region of interest" description="Disordered" evidence="1">
    <location>
        <begin position="1"/>
        <end position="109"/>
    </location>
</feature>
<name>A0A4Q2ISP8_9SPHN</name>
<accession>A0A4Q2ISP8</accession>
<protein>
    <recommendedName>
        <fullName evidence="4">Plasmid stabilization protein</fullName>
    </recommendedName>
</protein>
<sequence length="109" mass="11851">MAKQSKAQKDTMERVLHEFKEGDLESGSGRKVKNRKQAVAIALSEAGASNQQSPSENKRRLAQIKRRERGGGNGGSDGPTKAELYEKAKKQDVPGRSKMSKAQLEKAVG</sequence>
<dbReference type="OrthoDB" id="791686at2"/>